<name>Q7UPV9_RHOBA</name>
<dbReference type="AlphaFoldDB" id="Q7UPV9"/>
<accession>Q7UPV9</accession>
<keyword evidence="2" id="KW-1185">Reference proteome</keyword>
<dbReference type="STRING" id="243090.RB6691"/>
<dbReference type="KEGG" id="rba:RB6691"/>
<protein>
    <submittedName>
        <fullName evidence="1">Uncharacterized protein</fullName>
    </submittedName>
</protein>
<gene>
    <name evidence="1" type="ordered locus">RB6691</name>
</gene>
<evidence type="ECO:0000313" key="1">
    <source>
        <dbReference type="EMBL" id="CAD74949.1"/>
    </source>
</evidence>
<dbReference type="EMBL" id="BX294144">
    <property type="protein sequence ID" value="CAD74949.1"/>
    <property type="molecule type" value="Genomic_DNA"/>
</dbReference>
<dbReference type="RefSeq" id="WP_011121046.1">
    <property type="nucleotide sequence ID" value="NC_005027.1"/>
</dbReference>
<dbReference type="EnsemblBacteria" id="CAD74949">
    <property type="protein sequence ID" value="CAD74949"/>
    <property type="gene ID" value="RB6691"/>
</dbReference>
<sequence>MKAWNGTLRSRLFSCDLGPTTTPVAKLVQKPSVFTLARVEQLSQLFRLTTQPPERLQAFTDLDIRAMLLDNSEAATQTVEDNCSTLSSKTSAAPKLGMRIDDSVGLRSVLWTVPRLCLDGELFGDVKRIGLRKFSPEMPWHPSPASGTCSFLISLFGRFPHGVPLPK</sequence>
<dbReference type="Proteomes" id="UP000001025">
    <property type="component" value="Chromosome"/>
</dbReference>
<dbReference type="InParanoid" id="Q7UPV9"/>
<organism evidence="1 2">
    <name type="scientific">Rhodopirellula baltica (strain DSM 10527 / NCIMB 13988 / SH1)</name>
    <dbReference type="NCBI Taxonomy" id="243090"/>
    <lineage>
        <taxon>Bacteria</taxon>
        <taxon>Pseudomonadati</taxon>
        <taxon>Planctomycetota</taxon>
        <taxon>Planctomycetia</taxon>
        <taxon>Pirellulales</taxon>
        <taxon>Pirellulaceae</taxon>
        <taxon>Rhodopirellula</taxon>
    </lineage>
</organism>
<dbReference type="HOGENOM" id="CLU_1593258_0_0_0"/>
<proteinExistence type="predicted"/>
<reference evidence="1 2" key="1">
    <citation type="journal article" date="2003" name="Proc. Natl. Acad. Sci. U.S.A.">
        <title>Complete genome sequence of the marine planctomycete Pirellula sp. strain 1.</title>
        <authorList>
            <person name="Gloeckner F.O."/>
            <person name="Kube M."/>
            <person name="Bauer M."/>
            <person name="Teeling H."/>
            <person name="Lombardot T."/>
            <person name="Ludwig W."/>
            <person name="Gade D."/>
            <person name="Beck A."/>
            <person name="Borzym K."/>
            <person name="Heitmann K."/>
            <person name="Rabus R."/>
            <person name="Schlesner H."/>
            <person name="Amann R."/>
            <person name="Reinhardt R."/>
        </authorList>
    </citation>
    <scope>NUCLEOTIDE SEQUENCE [LARGE SCALE GENOMIC DNA]</scope>
    <source>
        <strain evidence="2">DSM 10527 / NCIMB 13988 / SH1</strain>
    </source>
</reference>
<evidence type="ECO:0000313" key="2">
    <source>
        <dbReference type="Proteomes" id="UP000001025"/>
    </source>
</evidence>